<dbReference type="PANTHER" id="PTHR10357:SF215">
    <property type="entry name" value="ALPHA-AMYLASE 1"/>
    <property type="match status" value="1"/>
</dbReference>
<comment type="cofactor">
    <cofactor evidence="1">
        <name>Ca(2+)</name>
        <dbReference type="ChEBI" id="CHEBI:29108"/>
    </cofactor>
</comment>
<dbReference type="CDD" id="cd11320">
    <property type="entry name" value="AmyAc_AmyMalt_CGTase_like"/>
    <property type="match status" value="1"/>
</dbReference>
<dbReference type="AlphaFoldDB" id="A0AB35HYJ7"/>
<keyword evidence="4 8" id="KW-0732">Signal</keyword>
<dbReference type="SMART" id="SM00632">
    <property type="entry name" value="Aamy_C"/>
    <property type="match status" value="1"/>
</dbReference>
<dbReference type="InterPro" id="IPR031319">
    <property type="entry name" value="A-amylase_C"/>
</dbReference>
<evidence type="ECO:0000256" key="3">
    <source>
        <dbReference type="ARBA" id="ARBA00022723"/>
    </source>
</evidence>
<evidence type="ECO:0000313" key="10">
    <source>
        <dbReference type="EMBL" id="MCX2802441.1"/>
    </source>
</evidence>
<feature type="compositionally biased region" description="Basic and acidic residues" evidence="7">
    <location>
        <begin position="200"/>
        <end position="212"/>
    </location>
</feature>
<evidence type="ECO:0000256" key="2">
    <source>
        <dbReference type="ARBA" id="ARBA00008061"/>
    </source>
</evidence>
<organism evidence="10 11">
    <name type="scientific">Microbulbifer thermotolerans</name>
    <dbReference type="NCBI Taxonomy" id="252514"/>
    <lineage>
        <taxon>Bacteria</taxon>
        <taxon>Pseudomonadati</taxon>
        <taxon>Pseudomonadota</taxon>
        <taxon>Gammaproteobacteria</taxon>
        <taxon>Cellvibrionales</taxon>
        <taxon>Microbulbiferaceae</taxon>
        <taxon>Microbulbifer</taxon>
    </lineage>
</organism>
<accession>A0AB35HYJ7</accession>
<dbReference type="SUPFAM" id="SSF51445">
    <property type="entry name" value="(Trans)glycosidases"/>
    <property type="match status" value="1"/>
</dbReference>
<dbReference type="SUPFAM" id="SSF81296">
    <property type="entry name" value="E set domains"/>
    <property type="match status" value="1"/>
</dbReference>
<dbReference type="Pfam" id="PF00128">
    <property type="entry name" value="Alpha-amylase"/>
    <property type="match status" value="1"/>
</dbReference>
<dbReference type="InterPro" id="IPR006047">
    <property type="entry name" value="GH13_cat_dom"/>
</dbReference>
<dbReference type="GO" id="GO:0004556">
    <property type="term" value="F:alpha-amylase activity"/>
    <property type="evidence" value="ECO:0007669"/>
    <property type="project" value="InterPro"/>
</dbReference>
<dbReference type="Gene3D" id="3.20.20.80">
    <property type="entry name" value="Glycosidases"/>
    <property type="match status" value="1"/>
</dbReference>
<feature type="compositionally biased region" description="Polar residues" evidence="7">
    <location>
        <begin position="188"/>
        <end position="198"/>
    </location>
</feature>
<dbReference type="SMART" id="SM00642">
    <property type="entry name" value="Aamy"/>
    <property type="match status" value="1"/>
</dbReference>
<sequence length="761" mass="83552">MKKKKNVLRCLGSSIALTATVGLSTLSAQQAEAATSSGMLSPVTPKDVVYQIITDRFVDGDTSNNIPTGSSASLFDDPDQDGLGNGDDLKLYQGGDWQGIIDKISYLKNMGVTAVWISAPYENRDTPIYDYQQSGGYDLWTSFHGYHVRNYFATNKHFGLMQDFEALRDALHANGIKLIIDFVSNHTSRGTNPTSGNSPEDGKLYEPDKDSNGDYVFDSNGNPVDYNSDGNVENLLADPNYDINSWFHNLGDRGSDDTQFGYRFKDLGSLSDFSTENAAVVEHLEKAATFWKSKGVDGFRHDATLHMSPSFAKGFKDAIDSASGGPLTHFGEFFIGRPDPKYDEYQSFPDRTGINNLDFEYFRASTNAFGYFSETMSAFGQMLIATSADYEYENQAVTFLDNHDVTRFRYIQPNDKPYHAALATLLTARGTPNIYYGTEQYLTSADSSDISGRVFMERETSFDQTTTAYKIIQALSALRRQNEAVAYGETAILYSSDDVLVFKRQFYDKQVIVAVNRQPDLSFTVPAINTTLPAGSYDDVLNGLLYGDSMTVNNGKIGSFTLAGGEVSVWSYNPDLGTAIPRIGDVVSTMGRAGNTVYIYGTGLGGTVTVKFDSTAATVVSNSDTMIEAIVPNVSAGARQITVTKGTNVSNQFRYEVLSDDQNQVIFKVNATTSWGENIYIVGDIPELGSWDTSKAVGPFHTPNYPEWFLPVSVPKNTTIQYKFIKKDSSGNVTWEGGNNRSITSPSSSTGTLDTSVLTWQ</sequence>
<dbReference type="Pfam" id="PF01833">
    <property type="entry name" value="TIG"/>
    <property type="match status" value="1"/>
</dbReference>
<dbReference type="InterPro" id="IPR013780">
    <property type="entry name" value="Glyco_hydro_b"/>
</dbReference>
<evidence type="ECO:0000313" key="11">
    <source>
        <dbReference type="Proteomes" id="UP001209730"/>
    </source>
</evidence>
<keyword evidence="3" id="KW-0479">Metal-binding</keyword>
<dbReference type="EMBL" id="JAPHQB010000018">
    <property type="protein sequence ID" value="MCX2802441.1"/>
    <property type="molecule type" value="Genomic_DNA"/>
</dbReference>
<dbReference type="InterPro" id="IPR002909">
    <property type="entry name" value="IPT_dom"/>
</dbReference>
<dbReference type="InterPro" id="IPR014756">
    <property type="entry name" value="Ig_E-set"/>
</dbReference>
<evidence type="ECO:0000256" key="8">
    <source>
        <dbReference type="SAM" id="SignalP"/>
    </source>
</evidence>
<dbReference type="PANTHER" id="PTHR10357">
    <property type="entry name" value="ALPHA-AMYLASE FAMILY MEMBER"/>
    <property type="match status" value="1"/>
</dbReference>
<dbReference type="GO" id="GO:0046872">
    <property type="term" value="F:metal ion binding"/>
    <property type="evidence" value="ECO:0007669"/>
    <property type="project" value="UniProtKB-KW"/>
</dbReference>
<dbReference type="InterPro" id="IPR013783">
    <property type="entry name" value="Ig-like_fold"/>
</dbReference>
<gene>
    <name evidence="10" type="ORF">OQJ68_11650</name>
</gene>
<feature type="region of interest" description="Disordered" evidence="7">
    <location>
        <begin position="188"/>
        <end position="223"/>
    </location>
</feature>
<feature type="region of interest" description="Disordered" evidence="7">
    <location>
        <begin position="735"/>
        <end position="761"/>
    </location>
</feature>
<dbReference type="GO" id="GO:0005975">
    <property type="term" value="P:carbohydrate metabolic process"/>
    <property type="evidence" value="ECO:0007669"/>
    <property type="project" value="InterPro"/>
</dbReference>
<reference evidence="10" key="1">
    <citation type="submission" date="2022-11" db="EMBL/GenBank/DDBJ databases">
        <title>Chitin-degrading and fungicidal potential of chitinolytic bacterial strains from marine environment of the Pacific Ocean regions.</title>
        <authorList>
            <person name="Pentekhina I."/>
            <person name="Nedashkovskaya O."/>
            <person name="Seitkalieva A."/>
            <person name="Podvolotskaya A."/>
            <person name="Tekutyeva L."/>
            <person name="Balabanova L."/>
        </authorList>
    </citation>
    <scope>NUCLEOTIDE SEQUENCE</scope>
    <source>
        <strain evidence="10">KMM 6838</strain>
    </source>
</reference>
<feature type="signal peptide" evidence="8">
    <location>
        <begin position="1"/>
        <end position="33"/>
    </location>
</feature>
<evidence type="ECO:0000256" key="1">
    <source>
        <dbReference type="ARBA" id="ARBA00001913"/>
    </source>
</evidence>
<dbReference type="InterPro" id="IPR002044">
    <property type="entry name" value="CBM20"/>
</dbReference>
<evidence type="ECO:0000256" key="4">
    <source>
        <dbReference type="ARBA" id="ARBA00022729"/>
    </source>
</evidence>
<proteinExistence type="inferred from homology"/>
<feature type="chain" id="PRO_5044261287" evidence="8">
    <location>
        <begin position="34"/>
        <end position="761"/>
    </location>
</feature>
<evidence type="ECO:0000256" key="7">
    <source>
        <dbReference type="SAM" id="MobiDB-lite"/>
    </source>
</evidence>
<evidence type="ECO:0000256" key="6">
    <source>
        <dbReference type="RuleBase" id="RU003615"/>
    </source>
</evidence>
<evidence type="ECO:0000256" key="5">
    <source>
        <dbReference type="ARBA" id="ARBA00022837"/>
    </source>
</evidence>
<dbReference type="InterPro" id="IPR017853">
    <property type="entry name" value="GH"/>
</dbReference>
<keyword evidence="5" id="KW-0106">Calcium</keyword>
<dbReference type="FunFam" id="2.60.40.10:FF:000552">
    <property type="entry name" value="Related to glucoamylase"/>
    <property type="match status" value="1"/>
</dbReference>
<feature type="domain" description="CBM20" evidence="9">
    <location>
        <begin position="657"/>
        <end position="761"/>
    </location>
</feature>
<dbReference type="Gene3D" id="2.60.40.10">
    <property type="entry name" value="Immunoglobulins"/>
    <property type="match status" value="2"/>
</dbReference>
<comment type="similarity">
    <text evidence="2 6">Belongs to the glycosyl hydrolase 13 family.</text>
</comment>
<dbReference type="Gene3D" id="2.60.40.1180">
    <property type="entry name" value="Golgi alpha-mannosidase II"/>
    <property type="match status" value="1"/>
</dbReference>
<dbReference type="Pfam" id="PF00686">
    <property type="entry name" value="CBM_20"/>
    <property type="match status" value="1"/>
</dbReference>
<dbReference type="SUPFAM" id="SSF49452">
    <property type="entry name" value="Starch-binding domain-like"/>
    <property type="match status" value="1"/>
</dbReference>
<protein>
    <submittedName>
        <fullName evidence="10">Alpha-amylase family glycosyl hydrolase</fullName>
    </submittedName>
</protein>
<dbReference type="SUPFAM" id="SSF51011">
    <property type="entry name" value="Glycosyl hydrolase domain"/>
    <property type="match status" value="1"/>
</dbReference>
<dbReference type="GO" id="GO:2001070">
    <property type="term" value="F:starch binding"/>
    <property type="evidence" value="ECO:0007669"/>
    <property type="project" value="InterPro"/>
</dbReference>
<dbReference type="PRINTS" id="PR00110">
    <property type="entry name" value="ALPHAAMYLASE"/>
</dbReference>
<evidence type="ECO:0000259" key="9">
    <source>
        <dbReference type="PROSITE" id="PS51166"/>
    </source>
</evidence>
<dbReference type="Proteomes" id="UP001209730">
    <property type="component" value="Unassembled WGS sequence"/>
</dbReference>
<dbReference type="InterPro" id="IPR013784">
    <property type="entry name" value="Carb-bd-like_fold"/>
</dbReference>
<comment type="caution">
    <text evidence="10">The sequence shown here is derived from an EMBL/GenBank/DDBJ whole genome shotgun (WGS) entry which is preliminary data.</text>
</comment>
<name>A0AB35HYJ7_MICTH</name>
<dbReference type="InterPro" id="IPR006046">
    <property type="entry name" value="Alpha_amylase"/>
</dbReference>
<keyword evidence="10" id="KW-0378">Hydrolase</keyword>
<dbReference type="PROSITE" id="PS51166">
    <property type="entry name" value="CBM20"/>
    <property type="match status" value="1"/>
</dbReference>
<dbReference type="RefSeq" id="WP_266066381.1">
    <property type="nucleotide sequence ID" value="NZ_JAPHQB010000018.1"/>
</dbReference>
<dbReference type="SMART" id="SM01065">
    <property type="entry name" value="CBM_2"/>
    <property type="match status" value="1"/>
</dbReference>